<reference evidence="3" key="1">
    <citation type="journal article" date="2014" name="Genome Announc.">
        <title>Genome Sequence of Arthrobacter siccitolerans 4J27, a Xeroprotectant-Producing Desiccation-Tolerant Microorganism.</title>
        <authorList>
            <person name="Manzanera M."/>
            <person name="Santa-Cruz-Calvo L."/>
            <person name="Vilchez J.I."/>
            <person name="Garcia-Fontana C."/>
            <person name="Silva-Castro G.A."/>
            <person name="Calvo C."/>
            <person name="Gonzalez-Lopez J."/>
        </authorList>
    </citation>
    <scope>NUCLEOTIDE SEQUENCE [LARGE SCALE GENOMIC DNA]</scope>
    <source>
        <strain evidence="3">4J27</strain>
    </source>
</reference>
<evidence type="ECO:0000313" key="2">
    <source>
        <dbReference type="EMBL" id="CCQ48517.1"/>
    </source>
</evidence>
<dbReference type="EMBL" id="CAQI01000061">
    <property type="protein sequence ID" value="CCQ48517.1"/>
    <property type="molecule type" value="Genomic_DNA"/>
</dbReference>
<dbReference type="PANTHER" id="PTHR43162">
    <property type="match status" value="1"/>
</dbReference>
<dbReference type="OrthoDB" id="3243290at2"/>
<feature type="domain" description="NmrA-like" evidence="1">
    <location>
        <begin position="10"/>
        <end position="224"/>
    </location>
</feature>
<proteinExistence type="predicted"/>
<evidence type="ECO:0000313" key="3">
    <source>
        <dbReference type="Proteomes" id="UP000035722"/>
    </source>
</evidence>
<dbReference type="Pfam" id="PF05368">
    <property type="entry name" value="NmrA"/>
    <property type="match status" value="1"/>
</dbReference>
<dbReference type="InterPro" id="IPR036291">
    <property type="entry name" value="NAD(P)-bd_dom_sf"/>
</dbReference>
<evidence type="ECO:0000259" key="1">
    <source>
        <dbReference type="Pfam" id="PF05368"/>
    </source>
</evidence>
<gene>
    <name evidence="2" type="primary">ytfG</name>
    <name evidence="2" type="ORF">ARTSIC4J27_4524</name>
</gene>
<keyword evidence="3" id="KW-1185">Reference proteome</keyword>
<comment type="caution">
    <text evidence="2">The sequence shown here is derived from an EMBL/GenBank/DDBJ whole genome shotgun (WGS) entry which is preliminary data.</text>
</comment>
<dbReference type="RefSeq" id="WP_050057306.1">
    <property type="nucleotide sequence ID" value="NZ_CAQI01000061.1"/>
</dbReference>
<dbReference type="STRING" id="861266.ARTSIC4J27_4524"/>
<dbReference type="Gene3D" id="3.90.25.10">
    <property type="entry name" value="UDP-galactose 4-epimerase, domain 1"/>
    <property type="match status" value="1"/>
</dbReference>
<dbReference type="CDD" id="cd05269">
    <property type="entry name" value="TMR_SDR_a"/>
    <property type="match status" value="1"/>
</dbReference>
<accession>A0A024H9A8</accession>
<dbReference type="PANTHER" id="PTHR43162:SF1">
    <property type="entry name" value="PRESTALK A DIFFERENTIATION PROTEIN A"/>
    <property type="match status" value="1"/>
</dbReference>
<dbReference type="InterPro" id="IPR051604">
    <property type="entry name" value="Ergot_Alk_Oxidoreductase"/>
</dbReference>
<dbReference type="Proteomes" id="UP000035722">
    <property type="component" value="Unassembled WGS sequence"/>
</dbReference>
<dbReference type="SUPFAM" id="SSF51735">
    <property type="entry name" value="NAD(P)-binding Rossmann-fold domains"/>
    <property type="match status" value="1"/>
</dbReference>
<protein>
    <submittedName>
        <fullName evidence="2">NmrA-like family protein</fullName>
    </submittedName>
</protein>
<sequence length="286" mass="30373">MTDALDLPDLAVTGSTGGLGGMVARQLAAAGSAQRLLVRDAGRAPEIENAPSVVCSYGDAAAARQALEGVNVLFMVSAAETEDRVQQHYAFVDAAADAGVQHVVYTSFYGAAPDATFTLARDHYATEQRIRDSGMDYTFLRDNFYMDFLPLLAGGDGVIRGPAGEGVFSAVAREDIARCAVAVLRDPAIHKGRTYNLTGPEELSMANAARILTEETGRTIAYHPETVEEAYASRASYGAPPWQVDAWVSTYTAVAAGEMAGVSPDIHGLTGQDPLRLAEFVKQPQL</sequence>
<dbReference type="AlphaFoldDB" id="A0A024H9A8"/>
<dbReference type="Gene3D" id="3.40.50.720">
    <property type="entry name" value="NAD(P)-binding Rossmann-like Domain"/>
    <property type="match status" value="1"/>
</dbReference>
<dbReference type="InterPro" id="IPR008030">
    <property type="entry name" value="NmrA-like"/>
</dbReference>
<name>A0A024H9A8_9MICC</name>
<organism evidence="2 3">
    <name type="scientific">Pseudarthrobacter siccitolerans</name>
    <dbReference type="NCBI Taxonomy" id="861266"/>
    <lineage>
        <taxon>Bacteria</taxon>
        <taxon>Bacillati</taxon>
        <taxon>Actinomycetota</taxon>
        <taxon>Actinomycetes</taxon>
        <taxon>Micrococcales</taxon>
        <taxon>Micrococcaceae</taxon>
        <taxon>Pseudarthrobacter</taxon>
    </lineage>
</organism>